<name>A0AAW1X7W1_RUBAR</name>
<proteinExistence type="predicted"/>
<accession>A0AAW1X7W1</accession>
<sequence length="131" mass="13732">MGTVVQGGTTASWRWWLGDEDGGEALGGRRRGLGCFGVCGRDRDDAVMVRSRRWTASWRGQIGLGSVTVGTTGIADGGVVDVGAHGWTARAAAMATTAGQERRQKRLLAHGRGEREASKTPGFSEASASVD</sequence>
<comment type="caution">
    <text evidence="2">The sequence shown here is derived from an EMBL/GenBank/DDBJ whole genome shotgun (WGS) entry which is preliminary data.</text>
</comment>
<keyword evidence="3" id="KW-1185">Reference proteome</keyword>
<dbReference type="AlphaFoldDB" id="A0AAW1X7W1"/>
<organism evidence="2 3">
    <name type="scientific">Rubus argutus</name>
    <name type="common">Southern blackberry</name>
    <dbReference type="NCBI Taxonomy" id="59490"/>
    <lineage>
        <taxon>Eukaryota</taxon>
        <taxon>Viridiplantae</taxon>
        <taxon>Streptophyta</taxon>
        <taxon>Embryophyta</taxon>
        <taxon>Tracheophyta</taxon>
        <taxon>Spermatophyta</taxon>
        <taxon>Magnoliopsida</taxon>
        <taxon>eudicotyledons</taxon>
        <taxon>Gunneridae</taxon>
        <taxon>Pentapetalae</taxon>
        <taxon>rosids</taxon>
        <taxon>fabids</taxon>
        <taxon>Rosales</taxon>
        <taxon>Rosaceae</taxon>
        <taxon>Rosoideae</taxon>
        <taxon>Rosoideae incertae sedis</taxon>
        <taxon>Rubus</taxon>
    </lineage>
</organism>
<protein>
    <submittedName>
        <fullName evidence="2">Uncharacterized protein</fullName>
    </submittedName>
</protein>
<evidence type="ECO:0000313" key="3">
    <source>
        <dbReference type="Proteomes" id="UP001457282"/>
    </source>
</evidence>
<evidence type="ECO:0000313" key="2">
    <source>
        <dbReference type="EMBL" id="KAK9932379.1"/>
    </source>
</evidence>
<feature type="region of interest" description="Disordered" evidence="1">
    <location>
        <begin position="94"/>
        <end position="131"/>
    </location>
</feature>
<gene>
    <name evidence="2" type="ORF">M0R45_019618</name>
</gene>
<reference evidence="2 3" key="1">
    <citation type="journal article" date="2023" name="G3 (Bethesda)">
        <title>A chromosome-length genome assembly and annotation of blackberry (Rubus argutus, cv. 'Hillquist').</title>
        <authorList>
            <person name="Bruna T."/>
            <person name="Aryal R."/>
            <person name="Dudchenko O."/>
            <person name="Sargent D.J."/>
            <person name="Mead D."/>
            <person name="Buti M."/>
            <person name="Cavallini A."/>
            <person name="Hytonen T."/>
            <person name="Andres J."/>
            <person name="Pham M."/>
            <person name="Weisz D."/>
            <person name="Mascagni F."/>
            <person name="Usai G."/>
            <person name="Natali L."/>
            <person name="Bassil N."/>
            <person name="Fernandez G.E."/>
            <person name="Lomsadze A."/>
            <person name="Armour M."/>
            <person name="Olukolu B."/>
            <person name="Poorten T."/>
            <person name="Britton C."/>
            <person name="Davik J."/>
            <person name="Ashrafi H."/>
            <person name="Aiden E.L."/>
            <person name="Borodovsky M."/>
            <person name="Worthington M."/>
        </authorList>
    </citation>
    <scope>NUCLEOTIDE SEQUENCE [LARGE SCALE GENOMIC DNA]</scope>
    <source>
        <strain evidence="2">PI 553951</strain>
    </source>
</reference>
<dbReference type="Proteomes" id="UP001457282">
    <property type="component" value="Unassembled WGS sequence"/>
</dbReference>
<evidence type="ECO:0000256" key="1">
    <source>
        <dbReference type="SAM" id="MobiDB-lite"/>
    </source>
</evidence>
<dbReference type="EMBL" id="JBEDUW010000004">
    <property type="protein sequence ID" value="KAK9932379.1"/>
    <property type="molecule type" value="Genomic_DNA"/>
</dbReference>